<feature type="binding site" evidence="7">
    <location>
        <position position="125"/>
    </location>
    <ligand>
        <name>S-adenosyl-L-methionine</name>
        <dbReference type="ChEBI" id="CHEBI:59789"/>
    </ligand>
</feature>
<keyword evidence="3 7" id="KW-0489">Methyltransferase</keyword>
<evidence type="ECO:0000256" key="4">
    <source>
        <dbReference type="ARBA" id="ARBA00022679"/>
    </source>
</evidence>
<dbReference type="NCBIfam" id="TIGR00091">
    <property type="entry name" value="tRNA (guanosine(46)-N7)-methyltransferase TrmB"/>
    <property type="match status" value="1"/>
</dbReference>
<evidence type="ECO:0000313" key="8">
    <source>
        <dbReference type="EMBL" id="NIH55871.1"/>
    </source>
</evidence>
<evidence type="ECO:0000256" key="5">
    <source>
        <dbReference type="ARBA" id="ARBA00022691"/>
    </source>
</evidence>
<dbReference type="GO" id="GO:0008176">
    <property type="term" value="F:tRNA (guanine(46)-N7)-methyltransferase activity"/>
    <property type="evidence" value="ECO:0007669"/>
    <property type="project" value="UniProtKB-EC"/>
</dbReference>
<feature type="binding site" evidence="7">
    <location>
        <position position="73"/>
    </location>
    <ligand>
        <name>S-adenosyl-L-methionine</name>
        <dbReference type="ChEBI" id="CHEBI:59789"/>
    </ligand>
</feature>
<dbReference type="InterPro" id="IPR003358">
    <property type="entry name" value="tRNA_(Gua-N-7)_MeTrfase_Trmb"/>
</dbReference>
<dbReference type="RefSeq" id="WP_167164563.1">
    <property type="nucleotide sequence ID" value="NZ_BAAAOO010000002.1"/>
</dbReference>
<evidence type="ECO:0000256" key="3">
    <source>
        <dbReference type="ARBA" id="ARBA00022603"/>
    </source>
</evidence>
<feature type="binding site" evidence="7">
    <location>
        <position position="98"/>
    </location>
    <ligand>
        <name>S-adenosyl-L-methionine</name>
        <dbReference type="ChEBI" id="CHEBI:59789"/>
    </ligand>
</feature>
<comment type="catalytic activity">
    <reaction evidence="1 7">
        <text>guanosine(46) in tRNA + S-adenosyl-L-methionine = N(7)-methylguanosine(46) in tRNA + S-adenosyl-L-homocysteine</text>
        <dbReference type="Rhea" id="RHEA:42708"/>
        <dbReference type="Rhea" id="RHEA-COMP:10188"/>
        <dbReference type="Rhea" id="RHEA-COMP:10189"/>
        <dbReference type="ChEBI" id="CHEBI:57856"/>
        <dbReference type="ChEBI" id="CHEBI:59789"/>
        <dbReference type="ChEBI" id="CHEBI:74269"/>
        <dbReference type="ChEBI" id="CHEBI:74480"/>
        <dbReference type="EC" id="2.1.1.33"/>
    </reaction>
</comment>
<dbReference type="InterPro" id="IPR055361">
    <property type="entry name" value="tRNA_methyltr_TrmB_bact"/>
</dbReference>
<feature type="binding site" evidence="7">
    <location>
        <position position="148"/>
    </location>
    <ligand>
        <name>S-adenosyl-L-methionine</name>
        <dbReference type="ChEBI" id="CHEBI:59789"/>
    </ligand>
</feature>
<keyword evidence="5 7" id="KW-0949">S-adenosyl-L-methionine</keyword>
<proteinExistence type="inferred from homology"/>
<dbReference type="PANTHER" id="PTHR23417">
    <property type="entry name" value="3-DEOXY-D-MANNO-OCTULOSONIC-ACID TRANSFERASE/TRNA GUANINE-N 7 - -METHYLTRANSFERASE"/>
    <property type="match status" value="1"/>
</dbReference>
<keyword evidence="9" id="KW-1185">Reference proteome</keyword>
<dbReference type="CDD" id="cd02440">
    <property type="entry name" value="AdoMet_MTases"/>
    <property type="match status" value="1"/>
</dbReference>
<evidence type="ECO:0000256" key="6">
    <source>
        <dbReference type="ARBA" id="ARBA00022694"/>
    </source>
</evidence>
<comment type="pathway">
    <text evidence="7">tRNA modification; N(7)-methylguanine-tRNA biosynthesis.</text>
</comment>
<dbReference type="PROSITE" id="PS51625">
    <property type="entry name" value="SAM_MT_TRMB"/>
    <property type="match status" value="1"/>
</dbReference>
<protein>
    <recommendedName>
        <fullName evidence="7">tRNA (guanine-N(7)-)-methyltransferase</fullName>
        <ecNumber evidence="7">2.1.1.33</ecNumber>
    </recommendedName>
    <alternativeName>
        <fullName evidence="7">tRNA (guanine(46)-N(7))-methyltransferase</fullName>
    </alternativeName>
    <alternativeName>
        <fullName evidence="7">tRNA(m7G46)-methyltransferase</fullName>
    </alternativeName>
</protein>
<dbReference type="Gene3D" id="3.40.50.150">
    <property type="entry name" value="Vaccinia Virus protein VP39"/>
    <property type="match status" value="1"/>
</dbReference>
<accession>A0ABX0SGZ1</accession>
<evidence type="ECO:0000256" key="7">
    <source>
        <dbReference type="HAMAP-Rule" id="MF_01057"/>
    </source>
</evidence>
<organism evidence="8 9">
    <name type="scientific">Brooklawnia cerclae</name>
    <dbReference type="NCBI Taxonomy" id="349934"/>
    <lineage>
        <taxon>Bacteria</taxon>
        <taxon>Bacillati</taxon>
        <taxon>Actinomycetota</taxon>
        <taxon>Actinomycetes</taxon>
        <taxon>Propionibacteriales</taxon>
        <taxon>Propionibacteriaceae</taxon>
        <taxon>Brooklawnia</taxon>
    </lineage>
</organism>
<dbReference type="PANTHER" id="PTHR23417:SF14">
    <property type="entry name" value="PENTACOTRIPEPTIDE-REPEAT REGION OF PRORP DOMAIN-CONTAINING PROTEIN"/>
    <property type="match status" value="1"/>
</dbReference>
<evidence type="ECO:0000256" key="2">
    <source>
        <dbReference type="ARBA" id="ARBA00003015"/>
    </source>
</evidence>
<comment type="function">
    <text evidence="2 7">Catalyzes the formation of N(7)-methylguanine at position 46 (m7G46) in tRNA.</text>
</comment>
<name>A0ABX0SGZ1_9ACTN</name>
<feature type="binding site" evidence="7">
    <location>
        <begin position="223"/>
        <end position="226"/>
    </location>
    <ligand>
        <name>substrate</name>
    </ligand>
</feature>
<dbReference type="EC" id="2.1.1.33" evidence="7"/>
<evidence type="ECO:0000256" key="1">
    <source>
        <dbReference type="ARBA" id="ARBA00000142"/>
    </source>
</evidence>
<feature type="binding site" evidence="7">
    <location>
        <position position="184"/>
    </location>
    <ligand>
        <name>substrate</name>
    </ligand>
</feature>
<keyword evidence="4 7" id="KW-0808">Transferase</keyword>
<dbReference type="SUPFAM" id="SSF53335">
    <property type="entry name" value="S-adenosyl-L-methionine-dependent methyltransferases"/>
    <property type="match status" value="1"/>
</dbReference>
<dbReference type="InterPro" id="IPR029063">
    <property type="entry name" value="SAM-dependent_MTases_sf"/>
</dbReference>
<comment type="caution">
    <text evidence="7">Lacks conserved residue(s) required for the propagation of feature annotation.</text>
</comment>
<keyword evidence="6 7" id="KW-0819">tRNA processing</keyword>
<sequence>MPQPTRPVAPSRTIVSYVRRSPRMNDSQRQALTRLSDEYIVEVPRGELSTSVAPGTTVEWRERFGREAPLVVEIGSGTGDSLVAMAAARPAMNVVAFEVYERAVASSLLKLADARVHNVRLVVADGVQGLEQLVSVGTLAELWTFFPDPWHKTRHHKRRLVSPAFAALVATRLVPGGLWRLATDWPDYAEWMREVLDAEPALENAHADAPGGRAPRPPDRPVTRFEARGLAARRPVVDLLYRRMP</sequence>
<dbReference type="EMBL" id="JAAMOZ010000001">
    <property type="protein sequence ID" value="NIH55871.1"/>
    <property type="molecule type" value="Genomic_DNA"/>
</dbReference>
<gene>
    <name evidence="7" type="primary">trmB</name>
    <name evidence="8" type="ORF">FB473_000516</name>
</gene>
<comment type="caution">
    <text evidence="8">The sequence shown here is derived from an EMBL/GenBank/DDBJ whole genome shotgun (WGS) entry which is preliminary data.</text>
</comment>
<dbReference type="Proteomes" id="UP000749311">
    <property type="component" value="Unassembled WGS sequence"/>
</dbReference>
<dbReference type="HAMAP" id="MF_01057">
    <property type="entry name" value="tRNA_methyltr_TrmB"/>
    <property type="match status" value="1"/>
</dbReference>
<dbReference type="Pfam" id="PF02390">
    <property type="entry name" value="Methyltransf_4"/>
    <property type="match status" value="1"/>
</dbReference>
<comment type="similarity">
    <text evidence="7">Belongs to the class I-like SAM-binding methyltransferase superfamily. TrmB family.</text>
</comment>
<evidence type="ECO:0000313" key="9">
    <source>
        <dbReference type="Proteomes" id="UP000749311"/>
    </source>
</evidence>
<feature type="binding site" evidence="7">
    <location>
        <position position="152"/>
    </location>
    <ligand>
        <name>substrate</name>
    </ligand>
</feature>
<reference evidence="8 9" key="1">
    <citation type="submission" date="2020-02" db="EMBL/GenBank/DDBJ databases">
        <title>Sequencing the genomes of 1000 actinobacteria strains.</title>
        <authorList>
            <person name="Klenk H.-P."/>
        </authorList>
    </citation>
    <scope>NUCLEOTIDE SEQUENCE [LARGE SCALE GENOMIC DNA]</scope>
    <source>
        <strain evidence="8 9">DSM 19609</strain>
    </source>
</reference>